<name>A0ABV8VGJ2_9NOCA</name>
<evidence type="ECO:0000313" key="2">
    <source>
        <dbReference type="EMBL" id="MFC4373907.1"/>
    </source>
</evidence>
<comment type="caution">
    <text evidence="2">The sequence shown here is derived from an EMBL/GenBank/DDBJ whole genome shotgun (WGS) entry which is preliminary data.</text>
</comment>
<organism evidence="2 3">
    <name type="scientific">Nocardia halotolerans</name>
    <dbReference type="NCBI Taxonomy" id="1755878"/>
    <lineage>
        <taxon>Bacteria</taxon>
        <taxon>Bacillati</taxon>
        <taxon>Actinomycetota</taxon>
        <taxon>Actinomycetes</taxon>
        <taxon>Mycobacteriales</taxon>
        <taxon>Nocardiaceae</taxon>
        <taxon>Nocardia</taxon>
    </lineage>
</organism>
<keyword evidence="1" id="KW-1133">Transmembrane helix</keyword>
<feature type="transmembrane region" description="Helical" evidence="1">
    <location>
        <begin position="83"/>
        <end position="101"/>
    </location>
</feature>
<protein>
    <submittedName>
        <fullName evidence="2">Uncharacterized protein</fullName>
    </submittedName>
</protein>
<dbReference type="Proteomes" id="UP001595844">
    <property type="component" value="Unassembled WGS sequence"/>
</dbReference>
<reference evidence="3" key="1">
    <citation type="journal article" date="2019" name="Int. J. Syst. Evol. Microbiol.">
        <title>The Global Catalogue of Microorganisms (GCM) 10K type strain sequencing project: providing services to taxonomists for standard genome sequencing and annotation.</title>
        <authorList>
            <consortium name="The Broad Institute Genomics Platform"/>
            <consortium name="The Broad Institute Genome Sequencing Center for Infectious Disease"/>
            <person name="Wu L."/>
            <person name="Ma J."/>
        </authorList>
    </citation>
    <scope>NUCLEOTIDE SEQUENCE [LARGE SCALE GENOMIC DNA]</scope>
    <source>
        <strain evidence="3">IBRC-M 10490</strain>
    </source>
</reference>
<keyword evidence="3" id="KW-1185">Reference proteome</keyword>
<sequence length="191" mass="20887">MDLDEVGSRVEELATRFGVDAAPVEAGDVPTWWLDGVRPKARNQQPVLVIGPVFESLPPGEQEGALAEGLLVLHYSEREKYKLLLSLLVLAAAPALLITAAKKLGVLPDLPGWQWAAVSVLIFAVGTCAATCLWNRSIIPLLDRRMTEVLGWETTASMIDLSERARAAAPDLVGVYVRLTVPSKKRRLRRL</sequence>
<evidence type="ECO:0000313" key="3">
    <source>
        <dbReference type="Proteomes" id="UP001595844"/>
    </source>
</evidence>
<proteinExistence type="predicted"/>
<accession>A0ABV8VGJ2</accession>
<keyword evidence="1" id="KW-0472">Membrane</keyword>
<dbReference type="RefSeq" id="WP_378557788.1">
    <property type="nucleotide sequence ID" value="NZ_JBHSDL010000007.1"/>
</dbReference>
<gene>
    <name evidence="2" type="ORF">ACFO5K_07300</name>
</gene>
<keyword evidence="1" id="KW-0812">Transmembrane</keyword>
<evidence type="ECO:0000256" key="1">
    <source>
        <dbReference type="SAM" id="Phobius"/>
    </source>
</evidence>
<dbReference type="EMBL" id="JBHSDL010000007">
    <property type="protein sequence ID" value="MFC4373907.1"/>
    <property type="molecule type" value="Genomic_DNA"/>
</dbReference>
<feature type="transmembrane region" description="Helical" evidence="1">
    <location>
        <begin position="113"/>
        <end position="135"/>
    </location>
</feature>